<organism evidence="1 2">
    <name type="scientific">Geothrix oryzae</name>
    <dbReference type="NCBI Taxonomy" id="2927975"/>
    <lineage>
        <taxon>Bacteria</taxon>
        <taxon>Pseudomonadati</taxon>
        <taxon>Acidobacteriota</taxon>
        <taxon>Holophagae</taxon>
        <taxon>Holophagales</taxon>
        <taxon>Holophagaceae</taxon>
        <taxon>Geothrix</taxon>
    </lineage>
</organism>
<evidence type="ECO:0000313" key="1">
    <source>
        <dbReference type="EMBL" id="BDU70314.1"/>
    </source>
</evidence>
<proteinExistence type="predicted"/>
<evidence type="ECO:0000313" key="2">
    <source>
        <dbReference type="Proteomes" id="UP001242010"/>
    </source>
</evidence>
<name>A0ABM8DTH2_9BACT</name>
<gene>
    <name evidence="1" type="ORF">GETHOR_24150</name>
</gene>
<dbReference type="EMBL" id="AP027079">
    <property type="protein sequence ID" value="BDU70314.1"/>
    <property type="molecule type" value="Genomic_DNA"/>
</dbReference>
<protein>
    <submittedName>
        <fullName evidence="1">Uncharacterized protein</fullName>
    </submittedName>
</protein>
<sequence length="40" mass="4796">MQTLEAWHLQESRRLHLLLVGMLRSETYAHNLRPLLPSKR</sequence>
<dbReference type="Proteomes" id="UP001242010">
    <property type="component" value="Chromosome"/>
</dbReference>
<reference evidence="2" key="1">
    <citation type="journal article" date="2023" name="Int. J. Syst. Evol. Microbiol.">
        <title>Mesoterricola silvestris gen. nov., sp. nov., Mesoterricola sediminis sp. nov., Geothrix oryzae sp. nov., Geothrix edaphica sp. nov., Geothrix rubra sp. nov., and Geothrix limicola sp. nov., six novel members of Acidobacteriota isolated from soils.</title>
        <authorList>
            <person name="Itoh H."/>
            <person name="Sugisawa Y."/>
            <person name="Mise K."/>
            <person name="Xu Z."/>
            <person name="Kuniyasu M."/>
            <person name="Ushijima N."/>
            <person name="Kawano K."/>
            <person name="Kobayashi E."/>
            <person name="Shiratori Y."/>
            <person name="Masuda Y."/>
            <person name="Senoo K."/>
        </authorList>
    </citation>
    <scope>NUCLEOTIDE SEQUENCE [LARGE SCALE GENOMIC DNA]</scope>
    <source>
        <strain evidence="2">Red222</strain>
    </source>
</reference>
<accession>A0ABM8DTH2</accession>
<keyword evidence="2" id="KW-1185">Reference proteome</keyword>